<dbReference type="NCBIfam" id="TIGR01331">
    <property type="entry name" value="bisphos_cysQ"/>
    <property type="match status" value="1"/>
</dbReference>
<dbReference type="Pfam" id="PF00459">
    <property type="entry name" value="Inositol_P"/>
    <property type="match status" value="1"/>
</dbReference>
<accession>A0ABX0XLU2</accession>
<dbReference type="EMBL" id="JAATJE010000001">
    <property type="protein sequence ID" value="NJC34204.1"/>
    <property type="molecule type" value="Genomic_DNA"/>
</dbReference>
<feature type="binding site" evidence="6">
    <location>
        <position position="86"/>
    </location>
    <ligand>
        <name>Mg(2+)</name>
        <dbReference type="ChEBI" id="CHEBI:18420"/>
        <label>1</label>
    </ligand>
</feature>
<dbReference type="SUPFAM" id="SSF56655">
    <property type="entry name" value="Carbohydrate phosphatase"/>
    <property type="match status" value="1"/>
</dbReference>
<gene>
    <name evidence="6" type="primary">cysQ</name>
    <name evidence="7" type="ORF">GGR88_001678</name>
</gene>
<dbReference type="CDD" id="cd01638">
    <property type="entry name" value="CysQ"/>
    <property type="match status" value="1"/>
</dbReference>
<comment type="caution">
    <text evidence="7">The sequence shown here is derived from an EMBL/GenBank/DDBJ whole genome shotgun (WGS) entry which is preliminary data.</text>
</comment>
<keyword evidence="3 6" id="KW-0997">Cell inner membrane</keyword>
<evidence type="ECO:0000313" key="7">
    <source>
        <dbReference type="EMBL" id="NJC34204.1"/>
    </source>
</evidence>
<dbReference type="Gene3D" id="3.40.190.80">
    <property type="match status" value="1"/>
</dbReference>
<organism evidence="7 8">
    <name type="scientific">Sphingomonas jejuensis</name>
    <dbReference type="NCBI Taxonomy" id="904715"/>
    <lineage>
        <taxon>Bacteria</taxon>
        <taxon>Pseudomonadati</taxon>
        <taxon>Pseudomonadota</taxon>
        <taxon>Alphaproteobacteria</taxon>
        <taxon>Sphingomonadales</taxon>
        <taxon>Sphingomonadaceae</taxon>
        <taxon>Sphingomonas</taxon>
    </lineage>
</organism>
<protein>
    <recommendedName>
        <fullName evidence="6">3'(2'),5'-bisphosphate nucleotidase CysQ</fullName>
        <ecNumber evidence="6">3.1.3.7</ecNumber>
    </recommendedName>
    <alternativeName>
        <fullName evidence="6">3'(2'),5-bisphosphonucleoside 3'(2')-phosphohydrolase</fullName>
    </alternativeName>
    <alternativeName>
        <fullName evidence="6">3'-phosphoadenosine 5'-phosphate phosphatase</fullName>
        <shortName evidence="6">PAP phosphatase</shortName>
    </alternativeName>
</protein>
<dbReference type="Proteomes" id="UP000734218">
    <property type="component" value="Unassembled WGS sequence"/>
</dbReference>
<evidence type="ECO:0000256" key="6">
    <source>
        <dbReference type="HAMAP-Rule" id="MF_02095"/>
    </source>
</evidence>
<dbReference type="InterPro" id="IPR006240">
    <property type="entry name" value="CysQ"/>
</dbReference>
<comment type="subcellular location">
    <subcellularLocation>
        <location evidence="6">Cell inner membrane</location>
        <topology evidence="6">Peripheral membrane protein</topology>
        <orientation evidence="6">Cytoplasmic side</orientation>
    </subcellularLocation>
</comment>
<dbReference type="InterPro" id="IPR000760">
    <property type="entry name" value="Inositol_monophosphatase-like"/>
</dbReference>
<feature type="binding site" evidence="6">
    <location>
        <position position="86"/>
    </location>
    <ligand>
        <name>Mg(2+)</name>
        <dbReference type="ChEBI" id="CHEBI:18420"/>
        <label>2</label>
    </ligand>
</feature>
<keyword evidence="4 6" id="KW-0378">Hydrolase</keyword>
<comment type="similarity">
    <text evidence="1 6">Belongs to the inositol monophosphatase superfamily. CysQ family.</text>
</comment>
<dbReference type="PRINTS" id="PR00377">
    <property type="entry name" value="IMPHPHTASES"/>
</dbReference>
<dbReference type="EC" id="3.1.3.7" evidence="6"/>
<dbReference type="GO" id="GO:0008441">
    <property type="term" value="F:3'(2'),5'-bisphosphate nucleotidase activity"/>
    <property type="evidence" value="ECO:0007669"/>
    <property type="project" value="UniProtKB-EC"/>
</dbReference>
<dbReference type="HAMAP" id="MF_02095">
    <property type="entry name" value="CysQ"/>
    <property type="match status" value="1"/>
</dbReference>
<feature type="binding site" evidence="6">
    <location>
        <position position="67"/>
    </location>
    <ligand>
        <name>substrate</name>
    </ligand>
</feature>
<dbReference type="PANTHER" id="PTHR43028">
    <property type="entry name" value="3'(2'),5'-BISPHOSPHATE NUCLEOTIDASE 1"/>
    <property type="match status" value="1"/>
</dbReference>
<dbReference type="PROSITE" id="PS00630">
    <property type="entry name" value="IMP_2"/>
    <property type="match status" value="1"/>
</dbReference>
<feature type="binding site" evidence="6">
    <location>
        <position position="213"/>
    </location>
    <ligand>
        <name>substrate</name>
    </ligand>
</feature>
<feature type="binding site" evidence="6">
    <location>
        <position position="89"/>
    </location>
    <ligand>
        <name>Mg(2+)</name>
        <dbReference type="ChEBI" id="CHEBI:18420"/>
        <label>2</label>
    </ligand>
</feature>
<sequence>MDRDALLLRMDAAAVAAGTEILRVRDGGISARTKSDLSPVTEADEAAERIILAALAAAAPSIPVIAEEQCAARGIPEAPERFFLVDPLDGTREFVDGRDHHTVNIALVEAGRATLAIVSAPALGRLWGGDVVAGDAWTRDLPGGPRRPVRARVPDASPVGLASRSVDSAETRDWFARAGVTQIDRIGSSLKLCLIAEGAADLYPRHGPTSEWDIAAGQAVLEAAGGRVLTASGAPLRYGKRGCANPPFVAAGAFDPPLP</sequence>
<evidence type="ECO:0000256" key="3">
    <source>
        <dbReference type="ARBA" id="ARBA00022519"/>
    </source>
</evidence>
<proteinExistence type="inferred from homology"/>
<feature type="binding site" evidence="6">
    <location>
        <position position="213"/>
    </location>
    <ligand>
        <name>Mg(2+)</name>
        <dbReference type="ChEBI" id="CHEBI:18420"/>
        <label>2</label>
    </ligand>
</feature>
<comment type="function">
    <text evidence="6">Converts adenosine-3',5'-bisphosphate (PAP) to AMP.</text>
</comment>
<feature type="binding site" evidence="6">
    <location>
        <begin position="88"/>
        <end position="91"/>
    </location>
    <ligand>
        <name>substrate</name>
    </ligand>
</feature>
<evidence type="ECO:0000313" key="8">
    <source>
        <dbReference type="Proteomes" id="UP000734218"/>
    </source>
</evidence>
<reference evidence="7 8" key="1">
    <citation type="submission" date="2020-03" db="EMBL/GenBank/DDBJ databases">
        <title>Genomic Encyclopedia of Type Strains, Phase IV (KMG-IV): sequencing the most valuable type-strain genomes for metagenomic binning, comparative biology and taxonomic classification.</title>
        <authorList>
            <person name="Goeker M."/>
        </authorList>
    </citation>
    <scope>NUCLEOTIDE SEQUENCE [LARGE SCALE GENOMIC DNA]</scope>
    <source>
        <strain evidence="7 8">DSM 27651</strain>
    </source>
</reference>
<comment type="cofactor">
    <cofactor evidence="6">
        <name>Mg(2+)</name>
        <dbReference type="ChEBI" id="CHEBI:18420"/>
    </cofactor>
</comment>
<keyword evidence="6" id="KW-0479">Metal-binding</keyword>
<dbReference type="RefSeq" id="WP_167954074.1">
    <property type="nucleotide sequence ID" value="NZ_JAATJE010000001.1"/>
</dbReference>
<evidence type="ECO:0000256" key="4">
    <source>
        <dbReference type="ARBA" id="ARBA00022801"/>
    </source>
</evidence>
<keyword evidence="8" id="KW-1185">Reference proteome</keyword>
<dbReference type="Gene3D" id="3.30.540.10">
    <property type="entry name" value="Fructose-1,6-Bisphosphatase, subunit A, domain 1"/>
    <property type="match status" value="1"/>
</dbReference>
<evidence type="ECO:0000256" key="5">
    <source>
        <dbReference type="ARBA" id="ARBA00023136"/>
    </source>
</evidence>
<evidence type="ECO:0000256" key="2">
    <source>
        <dbReference type="ARBA" id="ARBA00022475"/>
    </source>
</evidence>
<evidence type="ECO:0000256" key="1">
    <source>
        <dbReference type="ARBA" id="ARBA00005289"/>
    </source>
</evidence>
<dbReference type="InterPro" id="IPR020550">
    <property type="entry name" value="Inositol_monophosphatase_CS"/>
</dbReference>
<keyword evidence="5 6" id="KW-0472">Membrane</keyword>
<name>A0ABX0XLU2_9SPHN</name>
<keyword evidence="6" id="KW-0460">Magnesium</keyword>
<dbReference type="InterPro" id="IPR050725">
    <property type="entry name" value="CysQ/Inositol_MonoPase"/>
</dbReference>
<keyword evidence="2 6" id="KW-1003">Cell membrane</keyword>
<feature type="binding site" evidence="6">
    <location>
        <position position="67"/>
    </location>
    <ligand>
        <name>Mg(2+)</name>
        <dbReference type="ChEBI" id="CHEBI:18420"/>
        <label>1</label>
    </ligand>
</feature>
<dbReference type="PANTHER" id="PTHR43028:SF5">
    <property type="entry name" value="3'(2'),5'-BISPHOSPHATE NUCLEOTIDASE 1"/>
    <property type="match status" value="1"/>
</dbReference>
<comment type="catalytic activity">
    <reaction evidence="6">
        <text>adenosine 3',5'-bisphosphate + H2O = AMP + phosphate</text>
        <dbReference type="Rhea" id="RHEA:10040"/>
        <dbReference type="ChEBI" id="CHEBI:15377"/>
        <dbReference type="ChEBI" id="CHEBI:43474"/>
        <dbReference type="ChEBI" id="CHEBI:58343"/>
        <dbReference type="ChEBI" id="CHEBI:456215"/>
        <dbReference type="EC" id="3.1.3.7"/>
    </reaction>
</comment>
<feature type="binding site" evidence="6">
    <location>
        <position position="88"/>
    </location>
    <ligand>
        <name>Mg(2+)</name>
        <dbReference type="ChEBI" id="CHEBI:18420"/>
        <label>1</label>
    </ligand>
</feature>